<dbReference type="InterPro" id="IPR036928">
    <property type="entry name" value="AS_sf"/>
</dbReference>
<evidence type="ECO:0000313" key="4">
    <source>
        <dbReference type="EMBL" id="MCH6168206.1"/>
    </source>
</evidence>
<evidence type="ECO:0000256" key="2">
    <source>
        <dbReference type="SAM" id="MobiDB-lite"/>
    </source>
</evidence>
<dbReference type="EMBL" id="JAKXMK010000017">
    <property type="protein sequence ID" value="MCH6168206.1"/>
    <property type="molecule type" value="Genomic_DNA"/>
</dbReference>
<dbReference type="GO" id="GO:0004040">
    <property type="term" value="F:amidase activity"/>
    <property type="evidence" value="ECO:0007669"/>
    <property type="project" value="UniProtKB-EC"/>
</dbReference>
<dbReference type="Pfam" id="PF01425">
    <property type="entry name" value="Amidase"/>
    <property type="match status" value="1"/>
</dbReference>
<evidence type="ECO:0000313" key="5">
    <source>
        <dbReference type="Proteomes" id="UP001299970"/>
    </source>
</evidence>
<comment type="similarity">
    <text evidence="1">Belongs to the amidase family.</text>
</comment>
<dbReference type="InterPro" id="IPR000120">
    <property type="entry name" value="Amidase"/>
</dbReference>
<accession>A0ABS9TI54</accession>
<dbReference type="PANTHER" id="PTHR11895">
    <property type="entry name" value="TRANSAMIDASE"/>
    <property type="match status" value="1"/>
</dbReference>
<comment type="caution">
    <text evidence="4">The sequence shown here is derived from an EMBL/GenBank/DDBJ whole genome shotgun (WGS) entry which is preliminary data.</text>
</comment>
<dbReference type="SUPFAM" id="SSF75304">
    <property type="entry name" value="Amidase signature (AS) enzymes"/>
    <property type="match status" value="1"/>
</dbReference>
<dbReference type="Proteomes" id="UP001299970">
    <property type="component" value="Unassembled WGS sequence"/>
</dbReference>
<dbReference type="NCBIfam" id="NF004815">
    <property type="entry name" value="PRK06169.1"/>
    <property type="match status" value="1"/>
</dbReference>
<dbReference type="RefSeq" id="WP_241038839.1">
    <property type="nucleotide sequence ID" value="NZ_BAAAJF010000001.1"/>
</dbReference>
<dbReference type="EC" id="3.5.1.4" evidence="4"/>
<name>A0ABS9TI54_9PSEU</name>
<sequence length="479" mass="49398">MSGATAGAVGGGAIGDRSRSAADLTATELLAAYRAGELSPVEATRAVLDRVAERDGEVNAFCLIDENAALASAARSEERWARGEPVGLLDGVPVSIKDVLLTDGWPTLRGSRTIDRNGPWNVDAPSVARVRDHGGVLFGKTTTPELGWKGVTDSSLTGVTRNPWNPDRTAGGSSGGSAAAIQLGMGPLSLGTDGGGSVRIPAGFCGITGHKPTYGRVPAYPASPFGTLAHIGPMARTAADVALLLDVMSGVDTRDPWALAPTDSAVAALDTPVAGLRVAASPTLGYVDLHPEVATAFTAAVAVFRAMGAEVDEADPGFGDPVEAFELLWFVGAAKSMAHLGPAERATMDPGLVESAERMAGATALEYVDAMAVRNDLGTLMGEFHSRYDLLLTPTLPIPAFEAGVEVPSGWPRKRWTSWTPFTYPFNMTQQPAASVPCGFTSDGLPVGLQIVGPRHADNAVLAAAHAFQQAAGPGRAAG</sequence>
<protein>
    <submittedName>
        <fullName evidence="4">Amidase</fullName>
        <ecNumber evidence="4">3.5.1.4</ecNumber>
    </submittedName>
</protein>
<evidence type="ECO:0000259" key="3">
    <source>
        <dbReference type="Pfam" id="PF01425"/>
    </source>
</evidence>
<organism evidence="4 5">
    <name type="scientific">Pseudonocardia alaniniphila</name>
    <dbReference type="NCBI Taxonomy" id="75291"/>
    <lineage>
        <taxon>Bacteria</taxon>
        <taxon>Bacillati</taxon>
        <taxon>Actinomycetota</taxon>
        <taxon>Actinomycetes</taxon>
        <taxon>Pseudonocardiales</taxon>
        <taxon>Pseudonocardiaceae</taxon>
        <taxon>Pseudonocardia</taxon>
    </lineage>
</organism>
<dbReference type="PANTHER" id="PTHR11895:SF7">
    <property type="entry name" value="GLUTAMYL-TRNA(GLN) AMIDOTRANSFERASE SUBUNIT A, MITOCHONDRIAL"/>
    <property type="match status" value="1"/>
</dbReference>
<keyword evidence="5" id="KW-1185">Reference proteome</keyword>
<feature type="region of interest" description="Disordered" evidence="2">
    <location>
        <begin position="157"/>
        <end position="176"/>
    </location>
</feature>
<reference evidence="4 5" key="1">
    <citation type="submission" date="2022-03" db="EMBL/GenBank/DDBJ databases">
        <title>Pseudonocardia alaer sp. nov., a novel actinomycete isolated from reed forest soil.</title>
        <authorList>
            <person name="Wang L."/>
        </authorList>
    </citation>
    <scope>NUCLEOTIDE SEQUENCE [LARGE SCALE GENOMIC DNA]</scope>
    <source>
        <strain evidence="4 5">Y-16303</strain>
    </source>
</reference>
<keyword evidence="4" id="KW-0378">Hydrolase</keyword>
<proteinExistence type="inferred from homology"/>
<gene>
    <name evidence="4" type="ORF">MMF94_21155</name>
</gene>
<evidence type="ECO:0000256" key="1">
    <source>
        <dbReference type="ARBA" id="ARBA00009199"/>
    </source>
</evidence>
<feature type="domain" description="Amidase" evidence="3">
    <location>
        <begin position="42"/>
        <end position="462"/>
    </location>
</feature>
<dbReference type="Gene3D" id="3.90.1300.10">
    <property type="entry name" value="Amidase signature (AS) domain"/>
    <property type="match status" value="1"/>
</dbReference>
<dbReference type="InterPro" id="IPR023631">
    <property type="entry name" value="Amidase_dom"/>
</dbReference>